<comment type="caution">
    <text evidence="1">The sequence shown here is derived from an EMBL/GenBank/DDBJ whole genome shotgun (WGS) entry which is preliminary data.</text>
</comment>
<dbReference type="RefSeq" id="WP_106531732.1">
    <property type="nucleotide sequence ID" value="NZ_PYAT01000001.1"/>
</dbReference>
<dbReference type="OrthoDB" id="2428316at2"/>
<reference evidence="1 2" key="1">
    <citation type="submission" date="2018-03" db="EMBL/GenBank/DDBJ databases">
        <title>Genomic Encyclopedia of Type Strains, Phase III (KMG-III): the genomes of soil and plant-associated and newly described type strains.</title>
        <authorList>
            <person name="Whitman W."/>
        </authorList>
    </citation>
    <scope>NUCLEOTIDE SEQUENCE [LARGE SCALE GENOMIC DNA]</scope>
    <source>
        <strain evidence="1 2">CGMCC 1.12259</strain>
    </source>
</reference>
<dbReference type="AlphaFoldDB" id="A0A2P8H6U3"/>
<sequence>MNTTPKEIIQKLSNAEQEGIDMASPKAVVNHMLVQGEKQSILYFYKPNTLEFDFDKYNNAVAEMRRHKQK</sequence>
<proteinExistence type="predicted"/>
<accession>A0A2P8H6U3</accession>
<keyword evidence="2" id="KW-1185">Reference proteome</keyword>
<dbReference type="Proteomes" id="UP000242682">
    <property type="component" value="Unassembled WGS sequence"/>
</dbReference>
<organism evidence="1 2">
    <name type="scientific">Planomicrobium soli</name>
    <dbReference type="NCBI Taxonomy" id="1176648"/>
    <lineage>
        <taxon>Bacteria</taxon>
        <taxon>Bacillati</taxon>
        <taxon>Bacillota</taxon>
        <taxon>Bacilli</taxon>
        <taxon>Bacillales</taxon>
        <taxon>Caryophanaceae</taxon>
        <taxon>Planomicrobium</taxon>
    </lineage>
</organism>
<gene>
    <name evidence="1" type="ORF">B0H99_101175</name>
</gene>
<evidence type="ECO:0000313" key="2">
    <source>
        <dbReference type="Proteomes" id="UP000242682"/>
    </source>
</evidence>
<name>A0A2P8H6U3_9BACL</name>
<protein>
    <submittedName>
        <fullName evidence="1">Uncharacterized protein</fullName>
    </submittedName>
</protein>
<evidence type="ECO:0000313" key="1">
    <source>
        <dbReference type="EMBL" id="PSL41929.1"/>
    </source>
</evidence>
<dbReference type="EMBL" id="PYAT01000001">
    <property type="protein sequence ID" value="PSL41929.1"/>
    <property type="molecule type" value="Genomic_DNA"/>
</dbReference>